<protein>
    <recommendedName>
        <fullName evidence="2">ZN622/Rei1/Reh1 zinc finger C2H2-type domain-containing protein</fullName>
    </recommendedName>
</protein>
<evidence type="ECO:0000313" key="3">
    <source>
        <dbReference type="EMBL" id="KAK9821205.1"/>
    </source>
</evidence>
<evidence type="ECO:0000256" key="1">
    <source>
        <dbReference type="SAM" id="MobiDB-lite"/>
    </source>
</evidence>
<evidence type="ECO:0000259" key="2">
    <source>
        <dbReference type="Pfam" id="PF12756"/>
    </source>
</evidence>
<keyword evidence="4" id="KW-1185">Reference proteome</keyword>
<dbReference type="PANTHER" id="PTHR13182">
    <property type="entry name" value="ZINC FINGER PROTEIN 622"/>
    <property type="match status" value="1"/>
</dbReference>
<accession>A0AAW1QIE6</accession>
<proteinExistence type="predicted"/>
<feature type="compositionally biased region" description="Low complexity" evidence="1">
    <location>
        <begin position="207"/>
        <end position="226"/>
    </location>
</feature>
<dbReference type="Pfam" id="PF12756">
    <property type="entry name" value="zf-C2H2_2"/>
    <property type="match status" value="1"/>
</dbReference>
<dbReference type="EMBL" id="JALJOS010000040">
    <property type="protein sequence ID" value="KAK9821205.1"/>
    <property type="molecule type" value="Genomic_DNA"/>
</dbReference>
<feature type="region of interest" description="Disordered" evidence="1">
    <location>
        <begin position="100"/>
        <end position="232"/>
    </location>
</feature>
<dbReference type="AlphaFoldDB" id="A0AAW1QIE6"/>
<gene>
    <name evidence="3" type="ORF">WJX74_010152</name>
</gene>
<dbReference type="InterPro" id="IPR040025">
    <property type="entry name" value="Znf622/Rei1/Reh1"/>
</dbReference>
<sequence>MASEEEPKLYSSTAGTYFTDKESLAEHYRSELHQYNLRRKVAGLPPVTREWFDARKDQLQGTASAAVQKTWFDPLTKKRFGSENTYLAHVNSKKYKDLVTKSGAPAPEPIVKLKRSMPSAAPKDMQQPTSSTGYRTSIPNGVVPEVDQSGKARMQAAEAPSQPGGSGYESEEEEDNEEGSAWETASEDDVDQASIQATTSADGGKESAQASSSSQSSAVTARATSAGEEADGHWEPWDVRRCLFNNHISPTIEANLEYMWKKFGFYIPDSQFLADPEGLIKYLGAKLQYGGVPLYVRGEDDKARQYRSLHSVQRHMIDTNQCKMAYDDNEEEYEDYYDYALEGPAGEASTSGNELMVGGSNEPVEAVTNGYELAIPADEGTKGKVLGSREFARFYRQRPRLDDTRHSVAVNKVLARYRSLGVALLESGGASREEKQHRKQTKAIQMKFDRLRLRNDMRSNVNRNLPQNVPY</sequence>
<name>A0AAW1QIE6_9CHLO</name>
<comment type="caution">
    <text evidence="3">The sequence shown here is derived from an EMBL/GenBank/DDBJ whole genome shotgun (WGS) entry which is preliminary data.</text>
</comment>
<dbReference type="PANTHER" id="PTHR13182:SF8">
    <property type="entry name" value="CYTOPLASMIC 60S SUBUNIT BIOGENESIS FACTOR ZNF622"/>
    <property type="match status" value="1"/>
</dbReference>
<feature type="compositionally biased region" description="Polar residues" evidence="1">
    <location>
        <begin position="126"/>
        <end position="139"/>
    </location>
</feature>
<dbReference type="GO" id="GO:0042273">
    <property type="term" value="P:ribosomal large subunit biogenesis"/>
    <property type="evidence" value="ECO:0007669"/>
    <property type="project" value="TreeGrafter"/>
</dbReference>
<evidence type="ECO:0000313" key="4">
    <source>
        <dbReference type="Proteomes" id="UP001438707"/>
    </source>
</evidence>
<feature type="domain" description="ZN622/Rei1/Reh1 zinc finger C2H2-type" evidence="2">
    <location>
        <begin position="242"/>
        <end position="340"/>
    </location>
</feature>
<feature type="compositionally biased region" description="Acidic residues" evidence="1">
    <location>
        <begin position="169"/>
        <end position="191"/>
    </location>
</feature>
<organism evidence="3 4">
    <name type="scientific">Apatococcus lobatus</name>
    <dbReference type="NCBI Taxonomy" id="904363"/>
    <lineage>
        <taxon>Eukaryota</taxon>
        <taxon>Viridiplantae</taxon>
        <taxon>Chlorophyta</taxon>
        <taxon>core chlorophytes</taxon>
        <taxon>Trebouxiophyceae</taxon>
        <taxon>Chlorellales</taxon>
        <taxon>Chlorellaceae</taxon>
        <taxon>Apatococcus</taxon>
    </lineage>
</organism>
<dbReference type="InterPro" id="IPR041661">
    <property type="entry name" value="ZN622/Rei1/Reh1_Znf-C2H2"/>
</dbReference>
<reference evidence="3 4" key="1">
    <citation type="journal article" date="2024" name="Nat. Commun.">
        <title>Phylogenomics reveals the evolutionary origins of lichenization in chlorophyte algae.</title>
        <authorList>
            <person name="Puginier C."/>
            <person name="Libourel C."/>
            <person name="Otte J."/>
            <person name="Skaloud P."/>
            <person name="Haon M."/>
            <person name="Grisel S."/>
            <person name="Petersen M."/>
            <person name="Berrin J.G."/>
            <person name="Delaux P.M."/>
            <person name="Dal Grande F."/>
            <person name="Keller J."/>
        </authorList>
    </citation>
    <scope>NUCLEOTIDE SEQUENCE [LARGE SCALE GENOMIC DNA]</scope>
    <source>
        <strain evidence="3 4">SAG 2145</strain>
    </source>
</reference>
<dbReference type="GO" id="GO:0030687">
    <property type="term" value="C:preribosome, large subunit precursor"/>
    <property type="evidence" value="ECO:0007669"/>
    <property type="project" value="TreeGrafter"/>
</dbReference>
<dbReference type="Proteomes" id="UP001438707">
    <property type="component" value="Unassembled WGS sequence"/>
</dbReference>